<organism evidence="10 11">
    <name type="scientific">Plantactinospora veratri</name>
    <dbReference type="NCBI Taxonomy" id="1436122"/>
    <lineage>
        <taxon>Bacteria</taxon>
        <taxon>Bacillati</taxon>
        <taxon>Actinomycetota</taxon>
        <taxon>Actinomycetes</taxon>
        <taxon>Micromonosporales</taxon>
        <taxon>Micromonosporaceae</taxon>
        <taxon>Plantactinospora</taxon>
    </lineage>
</organism>
<dbReference type="Proteomes" id="UP001339911">
    <property type="component" value="Unassembled WGS sequence"/>
</dbReference>
<evidence type="ECO:0000256" key="1">
    <source>
        <dbReference type="ARBA" id="ARBA00004651"/>
    </source>
</evidence>
<keyword evidence="6 7" id="KW-0472">Membrane</keyword>
<feature type="transmembrane region" description="Helical" evidence="7">
    <location>
        <begin position="18"/>
        <end position="39"/>
    </location>
</feature>
<evidence type="ECO:0000259" key="9">
    <source>
        <dbReference type="Pfam" id="PF09335"/>
    </source>
</evidence>
<dbReference type="PANTHER" id="PTHR30353:SF0">
    <property type="entry name" value="TRANSMEMBRANE PROTEIN"/>
    <property type="match status" value="1"/>
</dbReference>
<evidence type="ECO:0000256" key="6">
    <source>
        <dbReference type="ARBA" id="ARBA00023136"/>
    </source>
</evidence>
<feature type="transmembrane region" description="Helical" evidence="7">
    <location>
        <begin position="59"/>
        <end position="79"/>
    </location>
</feature>
<reference evidence="10 11" key="1">
    <citation type="submission" date="2024-01" db="EMBL/GenBank/DDBJ databases">
        <title>Genome insights into Plantactinospora veratri sp. nov.</title>
        <authorList>
            <person name="Wang L."/>
        </authorList>
    </citation>
    <scope>NUCLEOTIDE SEQUENCE [LARGE SCALE GENOMIC DNA]</scope>
    <source>
        <strain evidence="10 11">NEAU-FHS4</strain>
    </source>
</reference>
<dbReference type="InterPro" id="IPR032816">
    <property type="entry name" value="VTT_dom"/>
</dbReference>
<evidence type="ECO:0000313" key="10">
    <source>
        <dbReference type="EMBL" id="MEE6306069.1"/>
    </source>
</evidence>
<keyword evidence="11" id="KW-1185">Reference proteome</keyword>
<evidence type="ECO:0000313" key="11">
    <source>
        <dbReference type="Proteomes" id="UP001339911"/>
    </source>
</evidence>
<feature type="region of interest" description="Disordered" evidence="8">
    <location>
        <begin position="207"/>
        <end position="288"/>
    </location>
</feature>
<proteinExistence type="inferred from homology"/>
<comment type="subcellular location">
    <subcellularLocation>
        <location evidence="1 7">Cell membrane</location>
        <topology evidence="1 7">Multi-pass membrane protein</topology>
    </subcellularLocation>
</comment>
<evidence type="ECO:0000256" key="7">
    <source>
        <dbReference type="RuleBase" id="RU367016"/>
    </source>
</evidence>
<keyword evidence="5 7" id="KW-1133">Transmembrane helix</keyword>
<evidence type="ECO:0000256" key="2">
    <source>
        <dbReference type="ARBA" id="ARBA00010792"/>
    </source>
</evidence>
<protein>
    <submittedName>
        <fullName evidence="10">DedA family protein</fullName>
    </submittedName>
</protein>
<feature type="compositionally biased region" description="Low complexity" evidence="8">
    <location>
        <begin position="209"/>
        <end position="225"/>
    </location>
</feature>
<comment type="caution">
    <text evidence="10">The sequence shown here is derived from an EMBL/GenBank/DDBJ whole genome shotgun (WGS) entry which is preliminary data.</text>
</comment>
<accession>A0ABU7S812</accession>
<feature type="transmembrane region" description="Helical" evidence="7">
    <location>
        <begin position="172"/>
        <end position="197"/>
    </location>
</feature>
<dbReference type="RefSeq" id="WP_331206426.1">
    <property type="nucleotide sequence ID" value="NZ_JAZGQL010000003.1"/>
</dbReference>
<gene>
    <name evidence="10" type="ORF">V1634_04380</name>
</gene>
<evidence type="ECO:0000256" key="8">
    <source>
        <dbReference type="SAM" id="MobiDB-lite"/>
    </source>
</evidence>
<evidence type="ECO:0000256" key="3">
    <source>
        <dbReference type="ARBA" id="ARBA00022475"/>
    </source>
</evidence>
<feature type="compositionally biased region" description="Basic and acidic residues" evidence="8">
    <location>
        <begin position="278"/>
        <end position="288"/>
    </location>
</feature>
<dbReference type="Pfam" id="PF09335">
    <property type="entry name" value="VTT_dom"/>
    <property type="match status" value="1"/>
</dbReference>
<comment type="similarity">
    <text evidence="2 7">Belongs to the DedA family.</text>
</comment>
<keyword evidence="4 7" id="KW-0812">Transmembrane</keyword>
<dbReference type="EMBL" id="JAZGQL010000003">
    <property type="protein sequence ID" value="MEE6306069.1"/>
    <property type="molecule type" value="Genomic_DNA"/>
</dbReference>
<dbReference type="PANTHER" id="PTHR30353">
    <property type="entry name" value="INNER MEMBRANE PROTEIN DEDA-RELATED"/>
    <property type="match status" value="1"/>
</dbReference>
<feature type="domain" description="VTT" evidence="9">
    <location>
        <begin position="45"/>
        <end position="164"/>
    </location>
</feature>
<keyword evidence="3 7" id="KW-1003">Cell membrane</keyword>
<dbReference type="InterPro" id="IPR032818">
    <property type="entry name" value="DedA-like"/>
</dbReference>
<feature type="transmembrane region" description="Helical" evidence="7">
    <location>
        <begin position="144"/>
        <end position="166"/>
    </location>
</feature>
<evidence type="ECO:0000256" key="5">
    <source>
        <dbReference type="ARBA" id="ARBA00022989"/>
    </source>
</evidence>
<name>A0ABU7S812_9ACTN</name>
<sequence length="288" mass="29719">MDPAVGLVDRLTGLPPGWLYLAAGALLAAEVGVLAGILVPAAGTMLAIGLLARNGYLDLVTALVVCTVAAFAGDQLGYLQGRLAGTRLQAGRLARWIGVERWRRAEAMVVDRDGSAILRGRWLTFGRTLVARVAGAAGVPYRRFVLFDAIGVAVWVPGTVLLGYGIGVSYTGLTAVVGPVAGLVLVAAAVVLAGGWLHRRLRAGPSGYAAGPSRPAGTGRPAAPDRGGRQPRRGGSRSGPAVRALPQRLRSARFSPLRQPPRPTGPAGRRRVPGGREAPGRSDAGDGD</sequence>
<evidence type="ECO:0000256" key="4">
    <source>
        <dbReference type="ARBA" id="ARBA00022692"/>
    </source>
</evidence>